<evidence type="ECO:0000313" key="3">
    <source>
        <dbReference type="EMBL" id="CAF4568055.1"/>
    </source>
</evidence>
<evidence type="ECO:0000313" key="2">
    <source>
        <dbReference type="EMBL" id="CAF4518610.1"/>
    </source>
</evidence>
<dbReference type="Proteomes" id="UP000681967">
    <property type="component" value="Unassembled WGS sequence"/>
</dbReference>
<evidence type="ECO:0000313" key="1">
    <source>
        <dbReference type="EMBL" id="CAF4468342.1"/>
    </source>
</evidence>
<dbReference type="EMBL" id="CAJOBI010085888">
    <property type="protein sequence ID" value="CAF4518610.1"/>
    <property type="molecule type" value="Genomic_DNA"/>
</dbReference>
<evidence type="ECO:0008006" key="5">
    <source>
        <dbReference type="Google" id="ProtNLM"/>
    </source>
</evidence>
<evidence type="ECO:0000313" key="4">
    <source>
        <dbReference type="Proteomes" id="UP000681967"/>
    </source>
</evidence>
<sequence>MSSHTADLRVTLKANDLSTKQQWVIRIRELIQENDLYHDLSM</sequence>
<organism evidence="1 4">
    <name type="scientific">Rotaria magnacalcarata</name>
    <dbReference type="NCBI Taxonomy" id="392030"/>
    <lineage>
        <taxon>Eukaryota</taxon>
        <taxon>Metazoa</taxon>
        <taxon>Spiralia</taxon>
        <taxon>Gnathifera</taxon>
        <taxon>Rotifera</taxon>
        <taxon>Eurotatoria</taxon>
        <taxon>Bdelloidea</taxon>
        <taxon>Philodinida</taxon>
        <taxon>Philodinidae</taxon>
        <taxon>Rotaria</taxon>
    </lineage>
</organism>
<name>A0A8S2X008_9BILA</name>
<proteinExistence type="predicted"/>
<gene>
    <name evidence="1" type="ORF">BYL167_LOCUS34535</name>
    <name evidence="3" type="ORF">GIL414_LOCUS37542</name>
    <name evidence="2" type="ORF">SMN809_LOCUS35707</name>
</gene>
<feature type="non-terminal residue" evidence="1">
    <location>
        <position position="1"/>
    </location>
</feature>
<dbReference type="AlphaFoldDB" id="A0A8S2X008"/>
<dbReference type="Proteomes" id="UP000676336">
    <property type="component" value="Unassembled WGS sequence"/>
</dbReference>
<dbReference type="Proteomes" id="UP000681720">
    <property type="component" value="Unassembled WGS sequence"/>
</dbReference>
<dbReference type="EMBL" id="CAJOBH010070235">
    <property type="protein sequence ID" value="CAF4468342.1"/>
    <property type="molecule type" value="Genomic_DNA"/>
</dbReference>
<protein>
    <recommendedName>
        <fullName evidence="5">PH domain-containing protein</fullName>
    </recommendedName>
</protein>
<comment type="caution">
    <text evidence="1">The sequence shown here is derived from an EMBL/GenBank/DDBJ whole genome shotgun (WGS) entry which is preliminary data.</text>
</comment>
<dbReference type="EMBL" id="CAJOBJ010096704">
    <property type="protein sequence ID" value="CAF4568055.1"/>
    <property type="molecule type" value="Genomic_DNA"/>
</dbReference>
<accession>A0A8S2X008</accession>
<reference evidence="1" key="1">
    <citation type="submission" date="2021-02" db="EMBL/GenBank/DDBJ databases">
        <authorList>
            <person name="Nowell W R."/>
        </authorList>
    </citation>
    <scope>NUCLEOTIDE SEQUENCE</scope>
</reference>